<keyword evidence="16" id="KW-1185">Reference proteome</keyword>
<evidence type="ECO:0000256" key="13">
    <source>
        <dbReference type="RuleBase" id="RU361157"/>
    </source>
</evidence>
<evidence type="ECO:0000256" key="12">
    <source>
        <dbReference type="ARBA" id="ARBA00025119"/>
    </source>
</evidence>
<keyword evidence="11 13" id="KW-0472">Membrane</keyword>
<evidence type="ECO:0000256" key="1">
    <source>
        <dbReference type="ARBA" id="ARBA00004429"/>
    </source>
</evidence>
<comment type="subunit">
    <text evidence="3 13">The complex is composed of two ATP-binding proteins (NodI) and two transmembrane proteins (NodJ).</text>
</comment>
<keyword evidence="6 13" id="KW-0536">Nodulation</keyword>
<dbReference type="GO" id="GO:0140359">
    <property type="term" value="F:ABC-type transporter activity"/>
    <property type="evidence" value="ECO:0007669"/>
    <property type="project" value="InterPro"/>
</dbReference>
<comment type="similarity">
    <text evidence="2">Belongs to the ABC-2 integral membrane protein family. Lipooligosaccharide exporter (TC 3.A.1.102) subfamily.</text>
</comment>
<dbReference type="InterPro" id="IPR013525">
    <property type="entry name" value="ABC2_TM"/>
</dbReference>
<evidence type="ECO:0000256" key="6">
    <source>
        <dbReference type="ARBA" id="ARBA00022458"/>
    </source>
</evidence>
<dbReference type="RefSeq" id="WP_066507784.1">
    <property type="nucleotide sequence ID" value="NZ_LNCU01000070.1"/>
</dbReference>
<evidence type="ECO:0000256" key="11">
    <source>
        <dbReference type="ARBA" id="ARBA00023136"/>
    </source>
</evidence>
<dbReference type="PANTHER" id="PTHR43229">
    <property type="entry name" value="NODULATION PROTEIN J"/>
    <property type="match status" value="1"/>
</dbReference>
<evidence type="ECO:0000256" key="2">
    <source>
        <dbReference type="ARBA" id="ARBA00008394"/>
    </source>
</evidence>
<reference evidence="15 16" key="1">
    <citation type="submission" date="2015-11" db="EMBL/GenBank/DDBJ databases">
        <title>Draft Genome Sequence of the Strain BR 10303 (Bradyrhizobium sp.) isolated from nodules of Centrolobium paraense.</title>
        <authorList>
            <person name="Zelli J.E."/>
            <person name="Simoes-Araujo J.L."/>
            <person name="Barauna A.C."/>
            <person name="Silva K."/>
        </authorList>
    </citation>
    <scope>NUCLEOTIDE SEQUENCE [LARGE SCALE GENOMIC DNA]</scope>
    <source>
        <strain evidence="15 16">BR 10303</strain>
    </source>
</reference>
<feature type="transmembrane region" description="Helical" evidence="13">
    <location>
        <begin position="178"/>
        <end position="197"/>
    </location>
</feature>
<evidence type="ECO:0000313" key="15">
    <source>
        <dbReference type="EMBL" id="KWV54672.1"/>
    </source>
</evidence>
<evidence type="ECO:0000259" key="14">
    <source>
        <dbReference type="PROSITE" id="PS51012"/>
    </source>
</evidence>
<feature type="transmembrane region" description="Helical" evidence="13">
    <location>
        <begin position="113"/>
        <end position="141"/>
    </location>
</feature>
<dbReference type="PRINTS" id="PR00164">
    <property type="entry name" value="ABC2TRNSPORT"/>
</dbReference>
<dbReference type="AlphaFoldDB" id="A0A109JT48"/>
<dbReference type="GO" id="GO:0015772">
    <property type="term" value="P:oligosaccharide transport"/>
    <property type="evidence" value="ECO:0007669"/>
    <property type="project" value="InterPro"/>
</dbReference>
<organism evidence="15 16">
    <name type="scientific">Bradyrhizobium macuxiense</name>
    <dbReference type="NCBI Taxonomy" id="1755647"/>
    <lineage>
        <taxon>Bacteria</taxon>
        <taxon>Pseudomonadati</taxon>
        <taxon>Pseudomonadota</taxon>
        <taxon>Alphaproteobacteria</taxon>
        <taxon>Hyphomicrobiales</taxon>
        <taxon>Nitrobacteraceae</taxon>
        <taxon>Bradyrhizobium</taxon>
    </lineage>
</organism>
<keyword evidence="5 13" id="KW-0813">Transport</keyword>
<dbReference type="Proteomes" id="UP000057737">
    <property type="component" value="Unassembled WGS sequence"/>
</dbReference>
<evidence type="ECO:0000256" key="4">
    <source>
        <dbReference type="ARBA" id="ARBA00014639"/>
    </source>
</evidence>
<evidence type="ECO:0000256" key="5">
    <source>
        <dbReference type="ARBA" id="ARBA00022448"/>
    </source>
</evidence>
<dbReference type="PIRSF" id="PIRSF006648">
    <property type="entry name" value="DrrB"/>
    <property type="match status" value="1"/>
</dbReference>
<evidence type="ECO:0000256" key="10">
    <source>
        <dbReference type="ARBA" id="ARBA00022989"/>
    </source>
</evidence>
<feature type="transmembrane region" description="Helical" evidence="13">
    <location>
        <begin position="147"/>
        <end position="171"/>
    </location>
</feature>
<evidence type="ECO:0000256" key="3">
    <source>
        <dbReference type="ARBA" id="ARBA00011350"/>
    </source>
</evidence>
<dbReference type="PROSITE" id="PS51012">
    <property type="entry name" value="ABC_TM2"/>
    <property type="match status" value="1"/>
</dbReference>
<dbReference type="GO" id="GO:0043190">
    <property type="term" value="C:ATP-binding cassette (ABC) transporter complex"/>
    <property type="evidence" value="ECO:0007669"/>
    <property type="project" value="InterPro"/>
</dbReference>
<keyword evidence="10 13" id="KW-1133">Transmembrane helix</keyword>
<dbReference type="EMBL" id="LNCU01000070">
    <property type="protein sequence ID" value="KWV54672.1"/>
    <property type="molecule type" value="Genomic_DNA"/>
</dbReference>
<evidence type="ECO:0000256" key="7">
    <source>
        <dbReference type="ARBA" id="ARBA00022475"/>
    </source>
</evidence>
<evidence type="ECO:0000256" key="8">
    <source>
        <dbReference type="ARBA" id="ARBA00022519"/>
    </source>
</evidence>
<keyword evidence="9 13" id="KW-0812">Transmembrane</keyword>
<dbReference type="InterPro" id="IPR047817">
    <property type="entry name" value="ABC2_TM_bact-type"/>
</dbReference>
<dbReference type="NCBIfam" id="TIGR01291">
    <property type="entry name" value="nodJ"/>
    <property type="match status" value="1"/>
</dbReference>
<feature type="transmembrane region" description="Helical" evidence="13">
    <location>
        <begin position="65"/>
        <end position="92"/>
    </location>
</feature>
<keyword evidence="8" id="KW-0997">Cell inner membrane</keyword>
<dbReference type="PANTHER" id="PTHR43229:SF2">
    <property type="entry name" value="NODULATION PROTEIN J"/>
    <property type="match status" value="1"/>
</dbReference>
<dbReference type="Pfam" id="PF01061">
    <property type="entry name" value="ABC2_membrane"/>
    <property type="match status" value="1"/>
</dbReference>
<feature type="transmembrane region" description="Helical" evidence="13">
    <location>
        <begin position="234"/>
        <end position="256"/>
    </location>
</feature>
<comment type="function">
    <text evidence="12 13">Part of the ABC transporter complex NodIJ involved in the export of the nodulation factors (Nod factors), the bacterial signal molecules that induce symbiosis and subsequent nodulation induction. Nod factors are LCO (lipo-chitin oligosaccharide), a modified beta-1,4-linked N-acetylglucosamine oligosaccharide. This subunit encodes the transporter.</text>
</comment>
<proteinExistence type="inferred from homology"/>
<keyword evidence="7 13" id="KW-1003">Cell membrane</keyword>
<feature type="domain" description="ABC transmembrane type-2" evidence="14">
    <location>
        <begin position="33"/>
        <end position="259"/>
    </location>
</feature>
<accession>A0A109JT48</accession>
<evidence type="ECO:0000313" key="16">
    <source>
        <dbReference type="Proteomes" id="UP000057737"/>
    </source>
</evidence>
<dbReference type="InterPro" id="IPR005981">
    <property type="entry name" value="ABC_transptNodJ"/>
</dbReference>
<dbReference type="InterPro" id="IPR051784">
    <property type="entry name" value="Nod_factor_ABC_transporter"/>
</dbReference>
<name>A0A109JT48_9BRAD</name>
<sequence length="262" mass="28201">MSEGYSPVMPANAYNWAAVWHRNFLAWRKVAVASVLGNLADPMTNLFGLGFGLGIIVGRVDGTPYIAFLAAGMVATSAMTAATFETLYAVFARMDTQRTWDAILSTQLTLGDIVLGELVWAASKAVLAGTAIWTVAAILGYAEWPSIVYSVPAIALTGVVFASLAMIVISLAPSYDYFVFYQTLVMTPMVFLCGAVFPLDQLPSTLQHVASVLPLAHSVELIRPAMLGRPAGSIALHVSALCVYAVLPFFLSTAIFRRRLMR</sequence>
<comment type="caution">
    <text evidence="13">Lacks conserved residue(s) required for the propagation of feature annotation.</text>
</comment>
<comment type="caution">
    <text evidence="15">The sequence shown here is derived from an EMBL/GenBank/DDBJ whole genome shotgun (WGS) entry which is preliminary data.</text>
</comment>
<comment type="subcellular location">
    <subcellularLocation>
        <location evidence="1 13">Cell inner membrane</location>
        <topology evidence="1 13">Multi-pass membrane protein</topology>
    </subcellularLocation>
</comment>
<gene>
    <name evidence="15" type="ORF">AS156_06780</name>
</gene>
<evidence type="ECO:0000256" key="9">
    <source>
        <dbReference type="ARBA" id="ARBA00022692"/>
    </source>
</evidence>
<dbReference type="OrthoDB" id="9778589at2"/>
<protein>
    <recommendedName>
        <fullName evidence="4 13">Nodulation protein J</fullName>
    </recommendedName>
</protein>
<dbReference type="InterPro" id="IPR000412">
    <property type="entry name" value="ABC_2_transport"/>
</dbReference>